<gene>
    <name evidence="2" type="ORF">SERLADRAFT_479364</name>
</gene>
<dbReference type="OrthoDB" id="2681808at2759"/>
<dbReference type="AlphaFoldDB" id="F8PBN7"/>
<evidence type="ECO:0000313" key="2">
    <source>
        <dbReference type="EMBL" id="EGO19675.1"/>
    </source>
</evidence>
<dbReference type="EMBL" id="GL945443">
    <property type="protein sequence ID" value="EGO19675.1"/>
    <property type="molecule type" value="Genomic_DNA"/>
</dbReference>
<organism>
    <name type="scientific">Serpula lacrymans var. lacrymans (strain S7.9)</name>
    <name type="common">Dry rot fungus</name>
    <dbReference type="NCBI Taxonomy" id="578457"/>
    <lineage>
        <taxon>Eukaryota</taxon>
        <taxon>Fungi</taxon>
        <taxon>Dikarya</taxon>
        <taxon>Basidiomycota</taxon>
        <taxon>Agaricomycotina</taxon>
        <taxon>Agaricomycetes</taxon>
        <taxon>Agaricomycetidae</taxon>
        <taxon>Boletales</taxon>
        <taxon>Coniophorineae</taxon>
        <taxon>Serpulaceae</taxon>
        <taxon>Serpula</taxon>
    </lineage>
</organism>
<accession>F8PBN7</accession>
<name>F8PBN7_SERL9</name>
<reference evidence="2" key="1">
    <citation type="submission" date="2011-04" db="EMBL/GenBank/DDBJ databases">
        <title>Evolution of plant cell wall degrading machinery underlies the functional diversity of forest fungi.</title>
        <authorList>
            <consortium name="US DOE Joint Genome Institute (JGI-PGF)"/>
            <person name="Eastwood D.C."/>
            <person name="Floudas D."/>
            <person name="Binder M."/>
            <person name="Majcherczyk A."/>
            <person name="Schneider P."/>
            <person name="Aerts A."/>
            <person name="Asiegbu F.O."/>
            <person name="Baker S.E."/>
            <person name="Barry K."/>
            <person name="Bendiksby M."/>
            <person name="Blumentritt M."/>
            <person name="Coutinho P.M."/>
            <person name="Cullen D."/>
            <person name="Cullen D."/>
            <person name="Gathman A."/>
            <person name="Goodell B."/>
            <person name="Henrissat B."/>
            <person name="Ihrmark K."/>
            <person name="Kauserud H."/>
            <person name="Kohler A."/>
            <person name="LaButti K."/>
            <person name="Lapidus A."/>
            <person name="Lavin J.L."/>
            <person name="Lee Y.-H."/>
            <person name="Lindquist E."/>
            <person name="Lilly W."/>
            <person name="Lucas S."/>
            <person name="Morin E."/>
            <person name="Murat C."/>
            <person name="Oguiza J.A."/>
            <person name="Park J."/>
            <person name="Pisabarro A.G."/>
            <person name="Riley R."/>
            <person name="Rosling A."/>
            <person name="Salamov A."/>
            <person name="Schmidt O."/>
            <person name="Schmutz J."/>
            <person name="Skrede I."/>
            <person name="Stenlid J."/>
            <person name="Wiebenga A."/>
            <person name="Xie X."/>
            <person name="Kues U."/>
            <person name="Hibbett D.S."/>
            <person name="Hoffmeister D."/>
            <person name="Hogberg N."/>
            <person name="Martin F."/>
            <person name="Grigoriev I.V."/>
            <person name="Watkinson S.C."/>
        </authorList>
    </citation>
    <scope>NUCLEOTIDE SEQUENCE</scope>
    <source>
        <strain evidence="2">S7.9</strain>
    </source>
</reference>
<evidence type="ECO:0000256" key="1">
    <source>
        <dbReference type="SAM" id="Phobius"/>
    </source>
</evidence>
<keyword evidence="1" id="KW-1133">Transmembrane helix</keyword>
<dbReference type="RefSeq" id="XP_007323808.1">
    <property type="nucleotide sequence ID" value="XM_007323746.1"/>
</dbReference>
<dbReference type="GeneID" id="18821341"/>
<feature type="transmembrane region" description="Helical" evidence="1">
    <location>
        <begin position="51"/>
        <end position="74"/>
    </location>
</feature>
<keyword evidence="1" id="KW-0472">Membrane</keyword>
<feature type="transmembrane region" description="Helical" evidence="1">
    <location>
        <begin position="86"/>
        <end position="107"/>
    </location>
</feature>
<sequence>MVSIHSSFSGLVCNTTYDVFNTSTTTSAYPMYGSAAAVIYSPNGNTNTDPAIALGYTFSLGFFGIPVVQAFIYNTRFPGDSKWLKYLIWIILFMEGLSVVLTLYAFWEGETSACLSCSVSTAVSTPLVDFSCGSGSTAKIPAAIWTFF</sequence>
<keyword evidence="1" id="KW-0812">Transmembrane</keyword>
<dbReference type="Proteomes" id="UP000008064">
    <property type="component" value="Unassembled WGS sequence"/>
</dbReference>
<proteinExistence type="predicted"/>
<dbReference type="HOGENOM" id="CLU_1763285_0_0_1"/>
<protein>
    <submittedName>
        <fullName evidence="2">Uncharacterized protein</fullName>
    </submittedName>
</protein>
<feature type="non-terminal residue" evidence="2">
    <location>
        <position position="148"/>
    </location>
</feature>
<dbReference type="KEGG" id="sla:SERLADRAFT_479364"/>